<keyword evidence="10" id="KW-1185">Reference proteome</keyword>
<comment type="subcellular location">
    <subcellularLocation>
        <location evidence="1">Membrane</location>
        <topology evidence="1">Multi-pass membrane protein</topology>
    </subcellularLocation>
</comment>
<dbReference type="AlphaFoldDB" id="A0A399R8K6"/>
<dbReference type="PANTHER" id="PTHR43652">
    <property type="entry name" value="BASIC AMINO ACID ANTIPORTER YFCC-RELATED"/>
    <property type="match status" value="1"/>
</dbReference>
<evidence type="ECO:0000256" key="5">
    <source>
        <dbReference type="ARBA" id="ARBA00022989"/>
    </source>
</evidence>
<evidence type="ECO:0000256" key="2">
    <source>
        <dbReference type="ARBA" id="ARBA00022448"/>
    </source>
</evidence>
<dbReference type="PROSITE" id="PS01271">
    <property type="entry name" value="NA_SULFATE"/>
    <property type="match status" value="1"/>
</dbReference>
<feature type="transmembrane region" description="Helical" evidence="7">
    <location>
        <begin position="544"/>
        <end position="562"/>
    </location>
</feature>
<evidence type="ECO:0000256" key="7">
    <source>
        <dbReference type="SAM" id="Phobius"/>
    </source>
</evidence>
<feature type="transmembrane region" description="Helical" evidence="7">
    <location>
        <begin position="191"/>
        <end position="214"/>
    </location>
</feature>
<name>A0A399R8K6_9PROT</name>
<dbReference type="EMBL" id="QWGB01000004">
    <property type="protein sequence ID" value="RIJ25839.1"/>
    <property type="molecule type" value="Genomic_DNA"/>
</dbReference>
<dbReference type="InterPro" id="IPR004680">
    <property type="entry name" value="Cit_transptr-like_dom"/>
</dbReference>
<evidence type="ECO:0000313" key="10">
    <source>
        <dbReference type="Proteomes" id="UP000265431"/>
    </source>
</evidence>
<feature type="transmembrane region" description="Helical" evidence="7">
    <location>
        <begin position="582"/>
        <end position="602"/>
    </location>
</feature>
<sequence>MAAMDNRAQKDTSELMFLADYSEWVAIAIILVMLASFLLERLPPAATAIAGAAAFIALGYVGEQPALGAFSNSAPITIGAMFILAAALQRTGVLEHLASRILALADTSGLGAILLVAVVTIVASGFVNNTAVVVILVPVVIALAQKLSVSKKRLLIPLSYISILGGTLTLIGTSTNLIVAGVALSRGLERFSIFEITGIGVVTLIVTLGFLLIFGRWLLPSGEVEDDDDVRPQTFLTDIFPNEDTRAIGVSPDDLPALKVKGVRLVSQRRGNRIVTAKDEDRELAAGDRLTIRATLEELLTFAGSEAFKTGLRLRRHHADEPKQVQATITPTDSNIGRPLSLLSYLSDYQITVRGLARPGNQPGPTLASCRLRAGDRLLLEGSEATLRSLASSTPLVIEQEIDAVPFRRGHAPVAIGTLAGVILASALFSFPIVLSALIGVGIVMATGCITATDAWRSLQANVLALIVAMLIVGQGLEQAGAVDVIVSGVSPLLLAASPFIVLLLIYALTSVLTELVTNAAVAVIMTPLVIELAANLGMDPRALVLAVMFGASASFASPIGYQTNTIVYTAGGYRFADFLKVGLPMNAIAGLASCTAIWVFFL</sequence>
<dbReference type="PANTHER" id="PTHR43652:SF2">
    <property type="entry name" value="BASIC AMINO ACID ANTIPORTER YFCC-RELATED"/>
    <property type="match status" value="1"/>
</dbReference>
<dbReference type="InterPro" id="IPR051679">
    <property type="entry name" value="DASS-Related_Transporters"/>
</dbReference>
<dbReference type="GO" id="GO:0008324">
    <property type="term" value="F:monoatomic cation transmembrane transporter activity"/>
    <property type="evidence" value="ECO:0007669"/>
    <property type="project" value="InterPro"/>
</dbReference>
<feature type="transmembrane region" description="Helical" evidence="7">
    <location>
        <begin position="45"/>
        <end position="62"/>
    </location>
</feature>
<comment type="caution">
    <text evidence="9">The sequence shown here is derived from an EMBL/GenBank/DDBJ whole genome shotgun (WGS) entry which is preliminary data.</text>
</comment>
<feature type="transmembrane region" description="Helical" evidence="7">
    <location>
        <begin position="154"/>
        <end position="179"/>
    </location>
</feature>
<evidence type="ECO:0000256" key="6">
    <source>
        <dbReference type="ARBA" id="ARBA00023136"/>
    </source>
</evidence>
<evidence type="ECO:0000313" key="9">
    <source>
        <dbReference type="EMBL" id="RIJ25839.1"/>
    </source>
</evidence>
<evidence type="ECO:0000259" key="8">
    <source>
        <dbReference type="PROSITE" id="PS51202"/>
    </source>
</evidence>
<dbReference type="Gene3D" id="3.30.70.1450">
    <property type="entry name" value="Regulator of K+ conductance, C-terminal domain"/>
    <property type="match status" value="1"/>
</dbReference>
<proteinExistence type="predicted"/>
<organism evidence="9 10">
    <name type="scientific">Henriciella barbarensis</name>
    <dbReference type="NCBI Taxonomy" id="86342"/>
    <lineage>
        <taxon>Bacteria</taxon>
        <taxon>Pseudomonadati</taxon>
        <taxon>Pseudomonadota</taxon>
        <taxon>Alphaproteobacteria</taxon>
        <taxon>Hyphomonadales</taxon>
        <taxon>Hyphomonadaceae</taxon>
        <taxon>Henriciella</taxon>
    </lineage>
</organism>
<dbReference type="GO" id="GO:0006813">
    <property type="term" value="P:potassium ion transport"/>
    <property type="evidence" value="ECO:0007669"/>
    <property type="project" value="InterPro"/>
</dbReference>
<dbReference type="PROSITE" id="PS51202">
    <property type="entry name" value="RCK_C"/>
    <property type="match status" value="1"/>
</dbReference>
<dbReference type="Proteomes" id="UP000265431">
    <property type="component" value="Unassembled WGS sequence"/>
</dbReference>
<evidence type="ECO:0000256" key="1">
    <source>
        <dbReference type="ARBA" id="ARBA00004141"/>
    </source>
</evidence>
<feature type="transmembrane region" description="Helical" evidence="7">
    <location>
        <begin position="21"/>
        <end position="39"/>
    </location>
</feature>
<dbReference type="SUPFAM" id="SSF116726">
    <property type="entry name" value="TrkA C-terminal domain-like"/>
    <property type="match status" value="2"/>
</dbReference>
<keyword evidence="5 7" id="KW-1133">Transmembrane helix</keyword>
<feature type="transmembrane region" description="Helical" evidence="7">
    <location>
        <begin position="485"/>
        <end position="510"/>
    </location>
</feature>
<accession>A0A399R8K6</accession>
<keyword evidence="6 7" id="KW-0472">Membrane</keyword>
<feature type="transmembrane region" description="Helical" evidence="7">
    <location>
        <begin position="516"/>
        <end position="537"/>
    </location>
</feature>
<feature type="transmembrane region" description="Helical" evidence="7">
    <location>
        <begin position="109"/>
        <end position="142"/>
    </location>
</feature>
<feature type="domain" description="RCK C-terminal" evidence="8">
    <location>
        <begin position="312"/>
        <end position="396"/>
    </location>
</feature>
<keyword evidence="2" id="KW-0813">Transport</keyword>
<dbReference type="OrthoDB" id="9809303at2"/>
<reference evidence="9 10" key="1">
    <citation type="submission" date="2018-08" db="EMBL/GenBank/DDBJ databases">
        <title>Henriciella mobilis sp. nov., isolated from seawater.</title>
        <authorList>
            <person name="Cheng H."/>
            <person name="Wu Y.-H."/>
            <person name="Xu X.-W."/>
            <person name="Guo L.-L."/>
        </authorList>
    </citation>
    <scope>NUCLEOTIDE SEQUENCE [LARGE SCALE GENOMIC DNA]</scope>
    <source>
        <strain evidence="9 10">CCUG66934</strain>
    </source>
</reference>
<feature type="transmembrane region" description="Helical" evidence="7">
    <location>
        <begin position="69"/>
        <end position="89"/>
    </location>
</feature>
<dbReference type="InterPro" id="IPR036721">
    <property type="entry name" value="RCK_C_sf"/>
</dbReference>
<dbReference type="InterPro" id="IPR006037">
    <property type="entry name" value="RCK_C"/>
</dbReference>
<feature type="transmembrane region" description="Helical" evidence="7">
    <location>
        <begin position="414"/>
        <end position="443"/>
    </location>
</feature>
<keyword evidence="3 7" id="KW-0812">Transmembrane</keyword>
<protein>
    <submittedName>
        <fullName evidence="9">SLC13 family permease</fullName>
    </submittedName>
</protein>
<evidence type="ECO:0000256" key="3">
    <source>
        <dbReference type="ARBA" id="ARBA00022692"/>
    </source>
</evidence>
<evidence type="ECO:0000256" key="4">
    <source>
        <dbReference type="ARBA" id="ARBA00022737"/>
    </source>
</evidence>
<gene>
    <name evidence="9" type="ORF">D1224_01580</name>
</gene>
<dbReference type="GO" id="GO:0005886">
    <property type="term" value="C:plasma membrane"/>
    <property type="evidence" value="ECO:0007669"/>
    <property type="project" value="TreeGrafter"/>
</dbReference>
<dbReference type="InterPro" id="IPR031312">
    <property type="entry name" value="Na/sul_symport_CS"/>
</dbReference>
<dbReference type="Pfam" id="PF03600">
    <property type="entry name" value="CitMHS"/>
    <property type="match status" value="1"/>
</dbReference>
<keyword evidence="4" id="KW-0677">Repeat</keyword>
<feature type="transmembrane region" description="Helical" evidence="7">
    <location>
        <begin position="455"/>
        <end position="473"/>
    </location>
</feature>